<reference evidence="4 5" key="1">
    <citation type="submission" date="2014-04" db="EMBL/GenBank/DDBJ databases">
        <authorList>
            <consortium name="DOE Joint Genome Institute"/>
            <person name="Kuo A."/>
            <person name="Gay G."/>
            <person name="Dore J."/>
            <person name="Kohler A."/>
            <person name="Nagy L.G."/>
            <person name="Floudas D."/>
            <person name="Copeland A."/>
            <person name="Barry K.W."/>
            <person name="Cichocki N."/>
            <person name="Veneault-Fourrey C."/>
            <person name="LaButti K."/>
            <person name="Lindquist E.A."/>
            <person name="Lipzen A."/>
            <person name="Lundell T."/>
            <person name="Morin E."/>
            <person name="Murat C."/>
            <person name="Sun H."/>
            <person name="Tunlid A."/>
            <person name="Henrissat B."/>
            <person name="Grigoriev I.V."/>
            <person name="Hibbett D.S."/>
            <person name="Martin F."/>
            <person name="Nordberg H.P."/>
            <person name="Cantor M.N."/>
            <person name="Hua S.X."/>
        </authorList>
    </citation>
    <scope>NUCLEOTIDE SEQUENCE [LARGE SCALE GENOMIC DNA]</scope>
    <source>
        <strain evidence="5">h7</strain>
    </source>
</reference>
<dbReference type="Gene3D" id="3.40.50.300">
    <property type="entry name" value="P-loop containing nucleotide triphosphate hydrolases"/>
    <property type="match status" value="1"/>
</dbReference>
<gene>
    <name evidence="4" type="ORF">M413DRAFT_19287</name>
</gene>
<accession>A0A0C3C751</accession>
<evidence type="ECO:0000313" key="4">
    <source>
        <dbReference type="EMBL" id="KIM40044.1"/>
    </source>
</evidence>
<reference evidence="5" key="2">
    <citation type="submission" date="2015-01" db="EMBL/GenBank/DDBJ databases">
        <title>Evolutionary Origins and Diversification of the Mycorrhizal Mutualists.</title>
        <authorList>
            <consortium name="DOE Joint Genome Institute"/>
            <consortium name="Mycorrhizal Genomics Consortium"/>
            <person name="Kohler A."/>
            <person name="Kuo A."/>
            <person name="Nagy L.G."/>
            <person name="Floudas D."/>
            <person name="Copeland A."/>
            <person name="Barry K.W."/>
            <person name="Cichocki N."/>
            <person name="Veneault-Fourrey C."/>
            <person name="LaButti K."/>
            <person name="Lindquist E.A."/>
            <person name="Lipzen A."/>
            <person name="Lundell T."/>
            <person name="Morin E."/>
            <person name="Murat C."/>
            <person name="Riley R."/>
            <person name="Ohm R."/>
            <person name="Sun H."/>
            <person name="Tunlid A."/>
            <person name="Henrissat B."/>
            <person name="Grigoriev I.V."/>
            <person name="Hibbett D.S."/>
            <person name="Martin F."/>
        </authorList>
    </citation>
    <scope>NUCLEOTIDE SEQUENCE [LARGE SCALE GENOMIC DNA]</scope>
    <source>
        <strain evidence="5">h7</strain>
    </source>
</reference>
<keyword evidence="1" id="KW-0547">Nucleotide-binding</keyword>
<dbReference type="InterPro" id="IPR027417">
    <property type="entry name" value="P-loop_NTPase"/>
</dbReference>
<keyword evidence="5" id="KW-1185">Reference proteome</keyword>
<dbReference type="GO" id="GO:0005524">
    <property type="term" value="F:ATP binding"/>
    <property type="evidence" value="ECO:0007669"/>
    <property type="project" value="UniProtKB-KW"/>
</dbReference>
<dbReference type="AlphaFoldDB" id="A0A0C3C751"/>
<evidence type="ECO:0000313" key="5">
    <source>
        <dbReference type="Proteomes" id="UP000053424"/>
    </source>
</evidence>
<protein>
    <recommendedName>
        <fullName evidence="6">Chromatin associated protein KTI12</fullName>
    </recommendedName>
</protein>
<dbReference type="PANTHER" id="PTHR12435">
    <property type="match status" value="1"/>
</dbReference>
<keyword evidence="2" id="KW-0067">ATP-binding</keyword>
<name>A0A0C3C751_HEBCY</name>
<comment type="similarity">
    <text evidence="3">Belongs to the KTI12 family.</text>
</comment>
<sequence>MALITIAGFPSSGKSTRARQIQAALETRLNDDGPKFRVLLLSDHSLHILPSAYDHSALEKPARGTLFAAVQRFLATDTILILDSLNYIKGFRYQLYCAVREMKLRTCTVYIVAPPDLCRQWNSHRENGSLTDLHSLDNLLVRFEEPSSMVRWDTPLFTVAWDDPQIPDSQIWDAITKGNVKPPNSGTLAVAKAPVDALQTLERTSTAMVSAVLSASQSGGGPTVVPVGTDGVEVIVRLPSRHLTLSELQRVKRQFVTVHKKAITLGTTERGAVDWSEESVAKKFAEYMADCIT</sequence>
<dbReference type="OrthoDB" id="9972657at2759"/>
<dbReference type="InterPro" id="IPR013641">
    <property type="entry name" value="KTI12/PSTK"/>
</dbReference>
<evidence type="ECO:0000256" key="2">
    <source>
        <dbReference type="ARBA" id="ARBA00022840"/>
    </source>
</evidence>
<dbReference type="EMBL" id="KN831783">
    <property type="protein sequence ID" value="KIM40044.1"/>
    <property type="molecule type" value="Genomic_DNA"/>
</dbReference>
<evidence type="ECO:0008006" key="6">
    <source>
        <dbReference type="Google" id="ProtNLM"/>
    </source>
</evidence>
<evidence type="ECO:0000256" key="1">
    <source>
        <dbReference type="ARBA" id="ARBA00022741"/>
    </source>
</evidence>
<dbReference type="HOGENOM" id="CLU_027147_1_1_1"/>
<evidence type="ECO:0000256" key="3">
    <source>
        <dbReference type="ARBA" id="ARBA00025768"/>
    </source>
</evidence>
<dbReference type="STRING" id="686832.A0A0C3C751"/>
<dbReference type="Proteomes" id="UP000053424">
    <property type="component" value="Unassembled WGS sequence"/>
</dbReference>
<dbReference type="SUPFAM" id="SSF52540">
    <property type="entry name" value="P-loop containing nucleoside triphosphate hydrolases"/>
    <property type="match status" value="1"/>
</dbReference>
<organism evidence="4 5">
    <name type="scientific">Hebeloma cylindrosporum</name>
    <dbReference type="NCBI Taxonomy" id="76867"/>
    <lineage>
        <taxon>Eukaryota</taxon>
        <taxon>Fungi</taxon>
        <taxon>Dikarya</taxon>
        <taxon>Basidiomycota</taxon>
        <taxon>Agaricomycotina</taxon>
        <taxon>Agaricomycetes</taxon>
        <taxon>Agaricomycetidae</taxon>
        <taxon>Agaricales</taxon>
        <taxon>Agaricineae</taxon>
        <taxon>Hymenogastraceae</taxon>
        <taxon>Hebeloma</taxon>
    </lineage>
</organism>
<dbReference type="Pfam" id="PF08433">
    <property type="entry name" value="KTI12"/>
    <property type="match status" value="1"/>
</dbReference>
<proteinExistence type="inferred from homology"/>